<reference evidence="1" key="1">
    <citation type="submission" date="2021-01" db="EMBL/GenBank/DDBJ databases">
        <authorList>
            <consortium name="Genoscope - CEA"/>
            <person name="William W."/>
        </authorList>
    </citation>
    <scope>NUCLEOTIDE SEQUENCE</scope>
</reference>
<protein>
    <submittedName>
        <fullName evidence="1">Uncharacterized protein</fullName>
    </submittedName>
</protein>
<gene>
    <name evidence="1" type="ORF">PPRIM_AZ9-3.1.T0800045</name>
</gene>
<sequence>MMQKSNQEEKQLFNIIQKKFKQNWQTYLEDNQRRKKDNFLSQYQYIVRNVIETMENFELAFDMIKLIQRITLRYRLRSNKDDSNEIVKRKRTLQ</sequence>
<evidence type="ECO:0000313" key="2">
    <source>
        <dbReference type="Proteomes" id="UP000688137"/>
    </source>
</evidence>
<dbReference type="EMBL" id="CAJJDM010000083">
    <property type="protein sequence ID" value="CAD8088019.1"/>
    <property type="molecule type" value="Genomic_DNA"/>
</dbReference>
<dbReference type="AlphaFoldDB" id="A0A8S1N9R8"/>
<comment type="caution">
    <text evidence="1">The sequence shown here is derived from an EMBL/GenBank/DDBJ whole genome shotgun (WGS) entry which is preliminary data.</text>
</comment>
<accession>A0A8S1N9R8</accession>
<name>A0A8S1N9R8_PARPR</name>
<proteinExistence type="predicted"/>
<keyword evidence="2" id="KW-1185">Reference proteome</keyword>
<organism evidence="1 2">
    <name type="scientific">Paramecium primaurelia</name>
    <dbReference type="NCBI Taxonomy" id="5886"/>
    <lineage>
        <taxon>Eukaryota</taxon>
        <taxon>Sar</taxon>
        <taxon>Alveolata</taxon>
        <taxon>Ciliophora</taxon>
        <taxon>Intramacronucleata</taxon>
        <taxon>Oligohymenophorea</taxon>
        <taxon>Peniculida</taxon>
        <taxon>Parameciidae</taxon>
        <taxon>Paramecium</taxon>
    </lineage>
</organism>
<evidence type="ECO:0000313" key="1">
    <source>
        <dbReference type="EMBL" id="CAD8088019.1"/>
    </source>
</evidence>
<dbReference type="Proteomes" id="UP000688137">
    <property type="component" value="Unassembled WGS sequence"/>
</dbReference>